<dbReference type="SMART" id="SM00220">
    <property type="entry name" value="S_TKc"/>
    <property type="match status" value="1"/>
</dbReference>
<sequence>MSLHIVLLLDTDTSKRLCSPDNLNGYIINDRFHFLKKSGAGTYGLIYLVLDKRTGAQYAAKMNPGMHIRTRELNLSAVKKDGELCPFPREIVIHLKVHTHPNGDLFGQIIDEQIFRCPPIYQNKELLMKNCMLQLIQAISFCAKNGVYHCDMKPENVMVTYDPNYRRRTEDLDHRTLTVEEIVDYAELRVSLIDFGLSMTSSLICCNACRGLRFYMAPERIVNFNTNRLAKSLADMNEFPDNPDATNELNQKLFPTLPGDIWSLGVFINISCSRNPWPIANINDLHEAFSNYMLSDRLIIRTILPILQQFSQLLDLIFVLKPKNRISLLELQEQVFKCHFFHDPVEVKIST</sequence>
<evidence type="ECO:0000313" key="3">
    <source>
        <dbReference type="Proteomes" id="UP000268321"/>
    </source>
</evidence>
<keyword evidence="2" id="KW-0808">Transferase</keyword>
<dbReference type="InterPro" id="IPR008271">
    <property type="entry name" value="Ser/Thr_kinase_AS"/>
</dbReference>
<accession>A0A4P9Z9T5</accession>
<dbReference type="PROSITE" id="PS00108">
    <property type="entry name" value="PROTEIN_KINASE_ST"/>
    <property type="match status" value="1"/>
</dbReference>
<dbReference type="GO" id="GO:0005634">
    <property type="term" value="C:nucleus"/>
    <property type="evidence" value="ECO:0007669"/>
    <property type="project" value="TreeGrafter"/>
</dbReference>
<name>A0A4P9Z9T5_9ASCO</name>
<reference evidence="3" key="1">
    <citation type="journal article" date="2018" name="Nat. Microbiol.">
        <title>Leveraging single-cell genomics to expand the fungal tree of life.</title>
        <authorList>
            <person name="Ahrendt S.R."/>
            <person name="Quandt C.A."/>
            <person name="Ciobanu D."/>
            <person name="Clum A."/>
            <person name="Salamov A."/>
            <person name="Andreopoulos B."/>
            <person name="Cheng J.F."/>
            <person name="Woyke T."/>
            <person name="Pelin A."/>
            <person name="Henrissat B."/>
            <person name="Reynolds N.K."/>
            <person name="Benny G.L."/>
            <person name="Smith M.E."/>
            <person name="James T.Y."/>
            <person name="Grigoriev I.V."/>
        </authorList>
    </citation>
    <scope>NUCLEOTIDE SEQUENCE [LARGE SCALE GENOMIC DNA]</scope>
    <source>
        <strain evidence="3">Baker2002</strain>
    </source>
</reference>
<organism evidence="2 3">
    <name type="scientific">Metschnikowia bicuspidata</name>
    <dbReference type="NCBI Taxonomy" id="27322"/>
    <lineage>
        <taxon>Eukaryota</taxon>
        <taxon>Fungi</taxon>
        <taxon>Dikarya</taxon>
        <taxon>Ascomycota</taxon>
        <taxon>Saccharomycotina</taxon>
        <taxon>Pichiomycetes</taxon>
        <taxon>Metschnikowiaceae</taxon>
        <taxon>Metschnikowia</taxon>
    </lineage>
</organism>
<dbReference type="Gene3D" id="1.10.510.10">
    <property type="entry name" value="Transferase(Phosphotransferase) domain 1"/>
    <property type="match status" value="1"/>
</dbReference>
<feature type="domain" description="Protein kinase" evidence="1">
    <location>
        <begin position="32"/>
        <end position="342"/>
    </location>
</feature>
<dbReference type="GO" id="GO:0005737">
    <property type="term" value="C:cytoplasm"/>
    <property type="evidence" value="ECO:0007669"/>
    <property type="project" value="TreeGrafter"/>
</dbReference>
<gene>
    <name evidence="2" type="ORF">METBISCDRAFT_31616</name>
</gene>
<dbReference type="OrthoDB" id="541276at2759"/>
<proteinExistence type="predicted"/>
<dbReference type="Proteomes" id="UP000268321">
    <property type="component" value="Unassembled WGS sequence"/>
</dbReference>
<dbReference type="PROSITE" id="PS50011">
    <property type="entry name" value="PROTEIN_KINASE_DOM"/>
    <property type="match status" value="1"/>
</dbReference>
<dbReference type="GO" id="GO:0004674">
    <property type="term" value="F:protein serine/threonine kinase activity"/>
    <property type="evidence" value="ECO:0007669"/>
    <property type="project" value="TreeGrafter"/>
</dbReference>
<keyword evidence="2" id="KW-0418">Kinase</keyword>
<dbReference type="EMBL" id="ML004483">
    <property type="protein sequence ID" value="RKP29544.1"/>
    <property type="molecule type" value="Genomic_DNA"/>
</dbReference>
<evidence type="ECO:0000313" key="2">
    <source>
        <dbReference type="EMBL" id="RKP29544.1"/>
    </source>
</evidence>
<dbReference type="AlphaFoldDB" id="A0A4P9Z9T5"/>
<keyword evidence="3" id="KW-1185">Reference proteome</keyword>
<dbReference type="SUPFAM" id="SSF56112">
    <property type="entry name" value="Protein kinase-like (PK-like)"/>
    <property type="match status" value="1"/>
</dbReference>
<dbReference type="Pfam" id="PF00069">
    <property type="entry name" value="Pkinase"/>
    <property type="match status" value="1"/>
</dbReference>
<dbReference type="PANTHER" id="PTHR44167:SF24">
    <property type="entry name" value="SERINE_THREONINE-PROTEIN KINASE CHK2"/>
    <property type="match status" value="1"/>
</dbReference>
<dbReference type="GO" id="GO:0005524">
    <property type="term" value="F:ATP binding"/>
    <property type="evidence" value="ECO:0007669"/>
    <property type="project" value="InterPro"/>
</dbReference>
<dbReference type="Gene3D" id="3.30.200.20">
    <property type="entry name" value="Phosphorylase Kinase, domain 1"/>
    <property type="match status" value="1"/>
</dbReference>
<dbReference type="GO" id="GO:0044773">
    <property type="term" value="P:mitotic DNA damage checkpoint signaling"/>
    <property type="evidence" value="ECO:0007669"/>
    <property type="project" value="TreeGrafter"/>
</dbReference>
<dbReference type="InterPro" id="IPR011009">
    <property type="entry name" value="Kinase-like_dom_sf"/>
</dbReference>
<dbReference type="PANTHER" id="PTHR44167">
    <property type="entry name" value="OVARIAN-SPECIFIC SERINE/THREONINE-PROTEIN KINASE LOK-RELATED"/>
    <property type="match status" value="1"/>
</dbReference>
<protein>
    <submittedName>
        <fullName evidence="2">Kinase-like protein</fullName>
    </submittedName>
</protein>
<dbReference type="InterPro" id="IPR000719">
    <property type="entry name" value="Prot_kinase_dom"/>
</dbReference>
<evidence type="ECO:0000259" key="1">
    <source>
        <dbReference type="PROSITE" id="PS50011"/>
    </source>
</evidence>